<name>A0A9Q3BFP2_9BASI</name>
<keyword evidence="2" id="KW-1185">Reference proteome</keyword>
<reference evidence="1" key="1">
    <citation type="submission" date="2021-03" db="EMBL/GenBank/DDBJ databases">
        <title>Draft genome sequence of rust myrtle Austropuccinia psidii MF-1, a brazilian biotype.</title>
        <authorList>
            <person name="Quecine M.C."/>
            <person name="Pachon D.M.R."/>
            <person name="Bonatelli M.L."/>
            <person name="Correr F.H."/>
            <person name="Franceschini L.M."/>
            <person name="Leite T.F."/>
            <person name="Margarido G.R.A."/>
            <person name="Almeida C.A."/>
            <person name="Ferrarezi J.A."/>
            <person name="Labate C.A."/>
        </authorList>
    </citation>
    <scope>NUCLEOTIDE SEQUENCE</scope>
    <source>
        <strain evidence="1">MF-1</strain>
    </source>
</reference>
<dbReference type="AlphaFoldDB" id="A0A9Q3BFP2"/>
<accession>A0A9Q3BFP2</accession>
<organism evidence="1 2">
    <name type="scientific">Austropuccinia psidii MF-1</name>
    <dbReference type="NCBI Taxonomy" id="1389203"/>
    <lineage>
        <taxon>Eukaryota</taxon>
        <taxon>Fungi</taxon>
        <taxon>Dikarya</taxon>
        <taxon>Basidiomycota</taxon>
        <taxon>Pucciniomycotina</taxon>
        <taxon>Pucciniomycetes</taxon>
        <taxon>Pucciniales</taxon>
        <taxon>Sphaerophragmiaceae</taxon>
        <taxon>Austropuccinia</taxon>
    </lineage>
</organism>
<sequence>MNYARTMSHHDRHFLRANHISRVWGGRLSDIGTPPKKTSDVSRPCHETMENCDRENAHEPFYAFGKSKERSILLSPLTGCLNMRVFAEFVKLTTNQRDWGVSLRNTSIAQASVLLLALEEKRLFQPIMSLLDEDSILKSQELCFPYNRGLRFLPMTALDNSCNAWSIFHILMFHE</sequence>
<proteinExistence type="predicted"/>
<evidence type="ECO:0000313" key="1">
    <source>
        <dbReference type="EMBL" id="MBW0464070.1"/>
    </source>
</evidence>
<comment type="caution">
    <text evidence="1">The sequence shown here is derived from an EMBL/GenBank/DDBJ whole genome shotgun (WGS) entry which is preliminary data.</text>
</comment>
<dbReference type="Proteomes" id="UP000765509">
    <property type="component" value="Unassembled WGS sequence"/>
</dbReference>
<protein>
    <submittedName>
        <fullName evidence="1">Uncharacterized protein</fullName>
    </submittedName>
</protein>
<dbReference type="EMBL" id="AVOT02000692">
    <property type="protein sequence ID" value="MBW0464070.1"/>
    <property type="molecule type" value="Genomic_DNA"/>
</dbReference>
<gene>
    <name evidence="1" type="ORF">O181_003785</name>
</gene>
<evidence type="ECO:0000313" key="2">
    <source>
        <dbReference type="Proteomes" id="UP000765509"/>
    </source>
</evidence>